<evidence type="ECO:0000256" key="2">
    <source>
        <dbReference type="ARBA" id="ARBA00010979"/>
    </source>
</evidence>
<feature type="compositionally biased region" description="Basic and acidic residues" evidence="5">
    <location>
        <begin position="337"/>
        <end position="346"/>
    </location>
</feature>
<feature type="compositionally biased region" description="Basic residues" evidence="5">
    <location>
        <begin position="369"/>
        <end position="380"/>
    </location>
</feature>
<feature type="compositionally biased region" description="Basic residues" evidence="5">
    <location>
        <begin position="453"/>
        <end position="482"/>
    </location>
</feature>
<dbReference type="RefSeq" id="XP_066926283.1">
    <property type="nucleotide sequence ID" value="XM_067070182.1"/>
</dbReference>
<feature type="compositionally biased region" description="Basic and acidic residues" evidence="5">
    <location>
        <begin position="175"/>
        <end position="188"/>
    </location>
</feature>
<feature type="compositionally biased region" description="Acidic residues" evidence="5">
    <location>
        <begin position="54"/>
        <end position="63"/>
    </location>
</feature>
<dbReference type="GO" id="GO:0032040">
    <property type="term" value="C:small-subunit processome"/>
    <property type="evidence" value="ECO:0007669"/>
    <property type="project" value="TreeGrafter"/>
</dbReference>
<dbReference type="PANTHER" id="PTHR13237:SF8">
    <property type="entry name" value="SOMETHING ABOUT SILENCING PROTEIN 10"/>
    <property type="match status" value="1"/>
</dbReference>
<dbReference type="EnsemblMetazoa" id="CLYHEMT017517.1">
    <property type="protein sequence ID" value="CLYHEMP017517.1"/>
    <property type="gene ID" value="CLYHEMG017517"/>
</dbReference>
<feature type="region of interest" description="Disordered" evidence="5">
    <location>
        <begin position="1"/>
        <end position="121"/>
    </location>
</feature>
<protein>
    <recommendedName>
        <fullName evidence="6">Sas10 C-terminal domain-containing protein</fullName>
    </recommendedName>
</protein>
<feature type="region of interest" description="Disordered" evidence="5">
    <location>
        <begin position="448"/>
        <end position="482"/>
    </location>
</feature>
<evidence type="ECO:0000313" key="7">
    <source>
        <dbReference type="EnsemblMetazoa" id="CLYHEMP017517.1"/>
    </source>
</evidence>
<evidence type="ECO:0000259" key="6">
    <source>
        <dbReference type="Pfam" id="PF09368"/>
    </source>
</evidence>
<sequence length="512" mass="59698">MVRKRKKVVRNEEKKEKKVHVPDPNSEDFMYDEVDKFHRNKDKIYLDPNHKDLEESDESDLVEEVLGLESDTDENEEEEDENDDEDGSNDDENDESGDEEDEDEEKGIPSDQAWGKSKKQFYHTDVDDADIYASDEEGELAAQEEEVEAMTLQKRMAARLDEEDFFNVQEDEKDDEKPEEKTTVKKDLSKMSKKEKLQLLNKQSPDLLPLINEYQECLNELKTYYNPLMKLTEEDDLSTMSEKCKLFIQTRHKLLMNYLVNISFYLALKAKHEELKGHPIVDVLFRHREMLSQTKELHQKLVMEFERLLESVGQEEDDDESDESADEDEKVESDSADEQKTPENTKSKTMKKNTVETAKKISSVDSTTKKSKKKTKKKQPKNGPEFESDESDVENAVDPLDYYNSIKTEIERKKLAKKQSGMATLGEDEEEEVVGFGEDGKRMITYEMSKNKGLVRQRRKELKNPRVKHKMKYKKAKVKHKSMVREVRNEQNRYGGEVTGIKATLSRSVRIK</sequence>
<keyword evidence="4" id="KW-0539">Nucleus</keyword>
<reference evidence="7" key="1">
    <citation type="submission" date="2021-01" db="UniProtKB">
        <authorList>
            <consortium name="EnsemblMetazoa"/>
        </authorList>
    </citation>
    <scope>IDENTIFICATION</scope>
</reference>
<evidence type="ECO:0000256" key="1">
    <source>
        <dbReference type="ARBA" id="ARBA00004123"/>
    </source>
</evidence>
<feature type="compositionally biased region" description="Basic and acidic residues" evidence="5">
    <location>
        <begin position="9"/>
        <end position="21"/>
    </location>
</feature>
<dbReference type="Pfam" id="PF09368">
    <property type="entry name" value="Sas10"/>
    <property type="match status" value="1"/>
</dbReference>
<dbReference type="InterPro" id="IPR018972">
    <property type="entry name" value="Sas10_C_dom"/>
</dbReference>
<accession>A0A7M5X503</accession>
<dbReference type="Proteomes" id="UP000594262">
    <property type="component" value="Unplaced"/>
</dbReference>
<name>A0A7M5X503_9CNID</name>
<feature type="compositionally biased region" description="Acidic residues" evidence="5">
    <location>
        <begin position="70"/>
        <end position="105"/>
    </location>
</feature>
<comment type="similarity">
    <text evidence="2">Belongs to the SAS10 family.</text>
</comment>
<feature type="compositionally biased region" description="Acidic residues" evidence="5">
    <location>
        <begin position="163"/>
        <end position="174"/>
    </location>
</feature>
<keyword evidence="8" id="KW-1185">Reference proteome</keyword>
<organism evidence="7 8">
    <name type="scientific">Clytia hemisphaerica</name>
    <dbReference type="NCBI Taxonomy" id="252671"/>
    <lineage>
        <taxon>Eukaryota</taxon>
        <taxon>Metazoa</taxon>
        <taxon>Cnidaria</taxon>
        <taxon>Hydrozoa</taxon>
        <taxon>Hydroidolina</taxon>
        <taxon>Leptothecata</taxon>
        <taxon>Obeliida</taxon>
        <taxon>Clytiidae</taxon>
        <taxon>Clytia</taxon>
    </lineage>
</organism>
<dbReference type="OrthoDB" id="1924577at2759"/>
<dbReference type="AlphaFoldDB" id="A0A7M5X503"/>
<comment type="subcellular location">
    <subcellularLocation>
        <location evidence="1">Nucleus</location>
    </subcellularLocation>
</comment>
<feature type="region of interest" description="Disordered" evidence="5">
    <location>
        <begin position="163"/>
        <end position="188"/>
    </location>
</feature>
<dbReference type="GeneID" id="136813686"/>
<dbReference type="Pfam" id="PF04000">
    <property type="entry name" value="Sas10_Utp3"/>
    <property type="match status" value="1"/>
</dbReference>
<evidence type="ECO:0000256" key="4">
    <source>
        <dbReference type="ARBA" id="ARBA00023242"/>
    </source>
</evidence>
<evidence type="ECO:0000256" key="3">
    <source>
        <dbReference type="ARBA" id="ARBA00022553"/>
    </source>
</evidence>
<keyword evidence="3" id="KW-0597">Phosphoprotein</keyword>
<evidence type="ECO:0000313" key="8">
    <source>
        <dbReference type="Proteomes" id="UP000594262"/>
    </source>
</evidence>
<proteinExistence type="inferred from homology"/>
<feature type="region of interest" description="Disordered" evidence="5">
    <location>
        <begin position="312"/>
        <end position="398"/>
    </location>
</feature>
<feature type="compositionally biased region" description="Basic and acidic residues" evidence="5">
    <location>
        <begin position="33"/>
        <end position="53"/>
    </location>
</feature>
<feature type="domain" description="Sas10 C-terminal" evidence="6">
    <location>
        <begin position="438"/>
        <end position="511"/>
    </location>
</feature>
<feature type="compositionally biased region" description="Acidic residues" evidence="5">
    <location>
        <begin position="386"/>
        <end position="395"/>
    </location>
</feature>
<dbReference type="GO" id="GO:0000462">
    <property type="term" value="P:maturation of SSU-rRNA from tricistronic rRNA transcript (SSU-rRNA, 5.8S rRNA, LSU-rRNA)"/>
    <property type="evidence" value="ECO:0007669"/>
    <property type="project" value="TreeGrafter"/>
</dbReference>
<dbReference type="InterPro" id="IPR007146">
    <property type="entry name" value="Sas10/Utp3/C1D"/>
</dbReference>
<feature type="compositionally biased region" description="Acidic residues" evidence="5">
    <location>
        <begin position="313"/>
        <end position="336"/>
    </location>
</feature>
<dbReference type="PANTHER" id="PTHR13237">
    <property type="entry name" value="SOMETHING ABOUT SILENCING PROTEIN 10-RELATED"/>
    <property type="match status" value="1"/>
</dbReference>
<evidence type="ECO:0000256" key="5">
    <source>
        <dbReference type="SAM" id="MobiDB-lite"/>
    </source>
</evidence>